<feature type="transmembrane region" description="Helical" evidence="1">
    <location>
        <begin position="249"/>
        <end position="267"/>
    </location>
</feature>
<dbReference type="RefSeq" id="WP_255921569.1">
    <property type="nucleotide sequence ID" value="NZ_JANFNG010000015.1"/>
</dbReference>
<proteinExistence type="predicted"/>
<dbReference type="InterPro" id="IPR036259">
    <property type="entry name" value="MFS_trans_sf"/>
</dbReference>
<dbReference type="Proteomes" id="UP001057702">
    <property type="component" value="Unassembled WGS sequence"/>
</dbReference>
<accession>A0ABT1Q1N1</accession>
<dbReference type="SUPFAM" id="SSF103473">
    <property type="entry name" value="MFS general substrate transporter"/>
    <property type="match status" value="1"/>
</dbReference>
<feature type="transmembrane region" description="Helical" evidence="1">
    <location>
        <begin position="335"/>
        <end position="355"/>
    </location>
</feature>
<feature type="transmembrane region" description="Helical" evidence="1">
    <location>
        <begin position="211"/>
        <end position="237"/>
    </location>
</feature>
<dbReference type="PANTHER" id="PTHR23542:SF1">
    <property type="entry name" value="MAJOR FACILITATOR SUPERFAMILY (MFS) PROFILE DOMAIN-CONTAINING PROTEIN"/>
    <property type="match status" value="1"/>
</dbReference>
<dbReference type="PANTHER" id="PTHR23542">
    <property type="match status" value="1"/>
</dbReference>
<dbReference type="InterPro" id="IPR011701">
    <property type="entry name" value="MFS"/>
</dbReference>
<keyword evidence="1" id="KW-1133">Transmembrane helix</keyword>
<evidence type="ECO:0000313" key="3">
    <source>
        <dbReference type="Proteomes" id="UP001057702"/>
    </source>
</evidence>
<evidence type="ECO:0000313" key="2">
    <source>
        <dbReference type="EMBL" id="MCQ4082657.1"/>
    </source>
</evidence>
<keyword evidence="1" id="KW-0472">Membrane</keyword>
<keyword evidence="3" id="KW-1185">Reference proteome</keyword>
<feature type="transmembrane region" description="Helical" evidence="1">
    <location>
        <begin position="279"/>
        <end position="298"/>
    </location>
</feature>
<dbReference type="Pfam" id="PF07690">
    <property type="entry name" value="MFS_1"/>
    <property type="match status" value="1"/>
</dbReference>
<comment type="caution">
    <text evidence="2">The sequence shown here is derived from an EMBL/GenBank/DDBJ whole genome shotgun (WGS) entry which is preliminary data.</text>
</comment>
<feature type="transmembrane region" description="Helical" evidence="1">
    <location>
        <begin position="304"/>
        <end position="323"/>
    </location>
</feature>
<sequence length="420" mass="42360">MAAGYLELLRARHAVRLLTGTLIGRLPNATAALAIVLFTRAHGGDYTLAGALSAVYGLGTAVGQPLLGRLVDRRGQPRVMLPGALVSCAAMAAFAATGPRPLVLACAEMAVAGLATPPLEGGLRALWPSVVGREEQVHAAYALDAAAQEVMFAAGPLLVTLLIAAASTGAAVLVLSLIGVAGTLLVVTAGPSRRWRAEPREAHWLGPLRSPGLLALLGTFFFVGVALGSIAVAAVAYADAHGGGMVSSYLLSALGAGALVGGVAYGVRHWAGPPERRLRVLVVLLAAAYVPLVTVPGVALMTALAGLSGLFLAPVLACAFVVVDRHAPSGTVTEAFSWIVTAFGVGASAGTAIAGPAAQYGGAPAGFGVAAAGGVVALLVLLGSGRFLRVSNTRELHRHDVKKTDRIGTVEPGFSSSHQA</sequence>
<keyword evidence="1" id="KW-0812">Transmembrane</keyword>
<feature type="transmembrane region" description="Helical" evidence="1">
    <location>
        <begin position="46"/>
        <end position="67"/>
    </location>
</feature>
<dbReference type="Gene3D" id="1.20.1250.20">
    <property type="entry name" value="MFS general substrate transporter like domains"/>
    <property type="match status" value="1"/>
</dbReference>
<dbReference type="EMBL" id="JANFNG010000015">
    <property type="protein sequence ID" value="MCQ4082657.1"/>
    <property type="molecule type" value="Genomic_DNA"/>
</dbReference>
<feature type="transmembrane region" description="Helical" evidence="1">
    <location>
        <begin position="157"/>
        <end position="190"/>
    </location>
</feature>
<reference evidence="2" key="1">
    <citation type="submission" date="2022-06" db="EMBL/GenBank/DDBJ databases">
        <title>Draft genome sequence of Streptomyces sp. RB6PN25 isolated from peat swamp forest in Thailand.</title>
        <authorList>
            <person name="Duangmal K."/>
            <person name="Klaysubun C."/>
        </authorList>
    </citation>
    <scope>NUCLEOTIDE SEQUENCE</scope>
    <source>
        <strain evidence="2">RB6PN25</strain>
    </source>
</reference>
<protein>
    <submittedName>
        <fullName evidence="2">MFS transporter</fullName>
    </submittedName>
</protein>
<evidence type="ECO:0000256" key="1">
    <source>
        <dbReference type="SAM" id="Phobius"/>
    </source>
</evidence>
<feature type="transmembrane region" description="Helical" evidence="1">
    <location>
        <begin position="367"/>
        <end position="388"/>
    </location>
</feature>
<name>A0ABT1Q1N1_9ACTN</name>
<organism evidence="2 3">
    <name type="scientific">Streptomyces humicola</name>
    <dbReference type="NCBI Taxonomy" id="2953240"/>
    <lineage>
        <taxon>Bacteria</taxon>
        <taxon>Bacillati</taxon>
        <taxon>Actinomycetota</taxon>
        <taxon>Actinomycetes</taxon>
        <taxon>Kitasatosporales</taxon>
        <taxon>Streptomycetaceae</taxon>
        <taxon>Streptomyces</taxon>
    </lineage>
</organism>
<gene>
    <name evidence="2" type="ORF">NGB36_19110</name>
</gene>